<proteinExistence type="predicted"/>
<evidence type="ECO:0008006" key="4">
    <source>
        <dbReference type="Google" id="ProtNLM"/>
    </source>
</evidence>
<keyword evidence="1" id="KW-0472">Membrane</keyword>
<dbReference type="RefSeq" id="WP_208056346.1">
    <property type="nucleotide sequence ID" value="NZ_JAGEMK010000007.1"/>
</dbReference>
<gene>
    <name evidence="2" type="ORF">J4G33_12650</name>
</gene>
<evidence type="ECO:0000256" key="1">
    <source>
        <dbReference type="SAM" id="Phobius"/>
    </source>
</evidence>
<reference evidence="2" key="1">
    <citation type="submission" date="2021-03" db="EMBL/GenBank/DDBJ databases">
        <title>Actinotalea soli sp. nov., isolated from soil.</title>
        <authorList>
            <person name="Ping W."/>
            <person name="Zhang J."/>
        </authorList>
    </citation>
    <scope>NUCLEOTIDE SEQUENCE</scope>
    <source>
        <strain evidence="2">BY-33</strain>
    </source>
</reference>
<evidence type="ECO:0000313" key="3">
    <source>
        <dbReference type="Proteomes" id="UP000664209"/>
    </source>
</evidence>
<sequence>MRVGRGTQEADPTTAAVLWRVVPALLLVAVLAGATAAITPLGPPAVAVVVGIAVAIWQRPVVAAVVVAAVVPALSGLGRGMLVPGLKISELLLLACAVVVFVRRPRVWRRVSGVDLGLGAFAVAGLGFAVLHHLGGVDGDADTLLRSGLLPAFLFVTWWTASRSVENRGDLVVVLRWVLGLSLVPALIGLGQYVEVPGVREAVMATVGEGLMPTPGEADPRITGPFPIAHSFGGYLIVPLVLAAGLLLRGDRSVLRRWQLVLVLLVDAAAMVLAVTITFFAWVPVAVLVVGLALGRLRRAAILLAAAGAVAAVVFATALDTRLEQQATPATGTGDGLLPQTVQYRILIWQRDYLPLLGRAAAVGLGIDSPESVQFTATENQYLTLVLRGGVGLLLAAVLALASVGARALRTVRVTEGAERTAAATVLGILAFLPFAAMVWPYVTNAGFPQAVLGFAGAALAVEHARPSRFSTPLYGVREGREPRALTPSG</sequence>
<feature type="transmembrane region" description="Helical" evidence="1">
    <location>
        <begin position="299"/>
        <end position="319"/>
    </location>
</feature>
<keyword evidence="3" id="KW-1185">Reference proteome</keyword>
<dbReference type="Proteomes" id="UP000664209">
    <property type="component" value="Unassembled WGS sequence"/>
</dbReference>
<comment type="caution">
    <text evidence="2">The sequence shown here is derived from an EMBL/GenBank/DDBJ whole genome shotgun (WGS) entry which is preliminary data.</text>
</comment>
<feature type="transmembrane region" description="Helical" evidence="1">
    <location>
        <begin position="228"/>
        <end position="248"/>
    </location>
</feature>
<keyword evidence="1" id="KW-1133">Transmembrane helix</keyword>
<feature type="transmembrane region" description="Helical" evidence="1">
    <location>
        <begin position="421"/>
        <end position="440"/>
    </location>
</feature>
<feature type="transmembrane region" description="Helical" evidence="1">
    <location>
        <begin position="173"/>
        <end position="194"/>
    </location>
</feature>
<organism evidence="2 3">
    <name type="scientific">Actinotalea soli</name>
    <dbReference type="NCBI Taxonomy" id="2819234"/>
    <lineage>
        <taxon>Bacteria</taxon>
        <taxon>Bacillati</taxon>
        <taxon>Actinomycetota</taxon>
        <taxon>Actinomycetes</taxon>
        <taxon>Micrococcales</taxon>
        <taxon>Cellulomonadaceae</taxon>
        <taxon>Actinotalea</taxon>
    </lineage>
</organism>
<feature type="transmembrane region" description="Helical" evidence="1">
    <location>
        <begin position="82"/>
        <end position="102"/>
    </location>
</feature>
<accession>A0A939LU15</accession>
<feature type="transmembrane region" description="Helical" evidence="1">
    <location>
        <begin position="17"/>
        <end position="38"/>
    </location>
</feature>
<dbReference type="EMBL" id="JAGEMK010000007">
    <property type="protein sequence ID" value="MBO1752655.1"/>
    <property type="molecule type" value="Genomic_DNA"/>
</dbReference>
<evidence type="ECO:0000313" key="2">
    <source>
        <dbReference type="EMBL" id="MBO1752655.1"/>
    </source>
</evidence>
<name>A0A939LU15_9CELL</name>
<feature type="transmembrane region" description="Helical" evidence="1">
    <location>
        <begin position="143"/>
        <end position="161"/>
    </location>
</feature>
<feature type="transmembrane region" description="Helical" evidence="1">
    <location>
        <begin position="260"/>
        <end position="293"/>
    </location>
</feature>
<keyword evidence="1" id="KW-0812">Transmembrane</keyword>
<dbReference type="AlphaFoldDB" id="A0A939LU15"/>
<feature type="transmembrane region" description="Helical" evidence="1">
    <location>
        <begin position="114"/>
        <end position="131"/>
    </location>
</feature>
<feature type="transmembrane region" description="Helical" evidence="1">
    <location>
        <begin position="390"/>
        <end position="409"/>
    </location>
</feature>
<protein>
    <recommendedName>
        <fullName evidence="4">O-antigen ligase domain-containing protein</fullName>
    </recommendedName>
</protein>